<evidence type="ECO:0000256" key="1">
    <source>
        <dbReference type="SAM" id="MobiDB-lite"/>
    </source>
</evidence>
<feature type="signal peptide" evidence="2">
    <location>
        <begin position="1"/>
        <end position="22"/>
    </location>
</feature>
<dbReference type="Proteomes" id="UP000659697">
    <property type="component" value="Unassembled WGS sequence"/>
</dbReference>
<protein>
    <recommendedName>
        <fullName evidence="3">PepSY domain-containing protein</fullName>
    </recommendedName>
</protein>
<name>A0ABQ3KYX8_9ALTE</name>
<evidence type="ECO:0000259" key="3">
    <source>
        <dbReference type="Pfam" id="PF03413"/>
    </source>
</evidence>
<comment type="caution">
    <text evidence="4">The sequence shown here is derived from an EMBL/GenBank/DDBJ whole genome shotgun (WGS) entry which is preliminary data.</text>
</comment>
<gene>
    <name evidence="4" type="ORF">GCM10010919_17800</name>
</gene>
<feature type="chain" id="PRO_5045632269" description="PepSY domain-containing protein" evidence="2">
    <location>
        <begin position="23"/>
        <end position="110"/>
    </location>
</feature>
<feature type="domain" description="PepSY" evidence="3">
    <location>
        <begin position="55"/>
        <end position="107"/>
    </location>
</feature>
<reference evidence="5" key="1">
    <citation type="journal article" date="2019" name="Int. J. Syst. Evol. Microbiol.">
        <title>The Global Catalogue of Microorganisms (GCM) 10K type strain sequencing project: providing services to taxonomists for standard genome sequencing and annotation.</title>
        <authorList>
            <consortium name="The Broad Institute Genomics Platform"/>
            <consortium name="The Broad Institute Genome Sequencing Center for Infectious Disease"/>
            <person name="Wu L."/>
            <person name="Ma J."/>
        </authorList>
    </citation>
    <scope>NUCLEOTIDE SEQUENCE [LARGE SCALE GENOMIC DNA]</scope>
    <source>
        <strain evidence="5">CGMCC 1.7003</strain>
    </source>
</reference>
<sequence>MKLKPLLICSCILLTAPLIANANEKKEPSRQQAQPQSRAISKEPSRQQAQPQSRAISKEAATQLAQQRYPGRVLKVHTEQRQYKVRVMQADGRVVNVIVDGQNGRVKREE</sequence>
<dbReference type="InterPro" id="IPR025711">
    <property type="entry name" value="PepSY"/>
</dbReference>
<dbReference type="EMBL" id="BNAO01000003">
    <property type="protein sequence ID" value="GHG68386.1"/>
    <property type="molecule type" value="Genomic_DNA"/>
</dbReference>
<proteinExistence type="predicted"/>
<keyword evidence="5" id="KW-1185">Reference proteome</keyword>
<evidence type="ECO:0000313" key="5">
    <source>
        <dbReference type="Proteomes" id="UP000659697"/>
    </source>
</evidence>
<keyword evidence="2" id="KW-0732">Signal</keyword>
<organism evidence="4 5">
    <name type="scientific">Alishewanella longhuensis</name>
    <dbReference type="NCBI Taxonomy" id="1091037"/>
    <lineage>
        <taxon>Bacteria</taxon>
        <taxon>Pseudomonadati</taxon>
        <taxon>Pseudomonadota</taxon>
        <taxon>Gammaproteobacteria</taxon>
        <taxon>Alteromonadales</taxon>
        <taxon>Alteromonadaceae</taxon>
        <taxon>Alishewanella</taxon>
    </lineage>
</organism>
<feature type="region of interest" description="Disordered" evidence="1">
    <location>
        <begin position="23"/>
        <end position="62"/>
    </location>
</feature>
<dbReference type="Pfam" id="PF03413">
    <property type="entry name" value="PepSY"/>
    <property type="match status" value="1"/>
</dbReference>
<evidence type="ECO:0000256" key="2">
    <source>
        <dbReference type="SAM" id="SignalP"/>
    </source>
</evidence>
<feature type="compositionally biased region" description="Polar residues" evidence="1">
    <location>
        <begin position="30"/>
        <end position="39"/>
    </location>
</feature>
<evidence type="ECO:0000313" key="4">
    <source>
        <dbReference type="EMBL" id="GHG68386.1"/>
    </source>
</evidence>
<feature type="compositionally biased region" description="Polar residues" evidence="1">
    <location>
        <begin position="46"/>
        <end position="55"/>
    </location>
</feature>
<accession>A0ABQ3KYX8</accession>
<dbReference type="Gene3D" id="3.10.450.40">
    <property type="match status" value="1"/>
</dbReference>